<accession>A0AAW1GUT9</accession>
<dbReference type="GO" id="GO:0005886">
    <property type="term" value="C:plasma membrane"/>
    <property type="evidence" value="ECO:0007669"/>
    <property type="project" value="UniProtKB-SubCell"/>
</dbReference>
<dbReference type="Pfam" id="PF00011">
    <property type="entry name" value="HSP20"/>
    <property type="match status" value="1"/>
</dbReference>
<evidence type="ECO:0000256" key="4">
    <source>
        <dbReference type="PROSITE-ProRule" id="PRU00285"/>
    </source>
</evidence>
<feature type="compositionally biased region" description="Low complexity" evidence="6">
    <location>
        <begin position="170"/>
        <end position="181"/>
    </location>
</feature>
<evidence type="ECO:0000313" key="10">
    <source>
        <dbReference type="Proteomes" id="UP001443914"/>
    </source>
</evidence>
<feature type="domain" description="SHSP" evidence="8">
    <location>
        <begin position="12"/>
        <end position="119"/>
    </location>
</feature>
<feature type="compositionally biased region" description="Polar residues" evidence="6">
    <location>
        <begin position="128"/>
        <end position="161"/>
    </location>
</feature>
<name>A0AAW1GUT9_SAPOF</name>
<dbReference type="CDD" id="cd06464">
    <property type="entry name" value="ACD_sHsps-like"/>
    <property type="match status" value="1"/>
</dbReference>
<evidence type="ECO:0000313" key="9">
    <source>
        <dbReference type="EMBL" id="KAK9668578.1"/>
    </source>
</evidence>
<gene>
    <name evidence="9" type="ORF">RND81_13G069600</name>
</gene>
<evidence type="ECO:0000259" key="8">
    <source>
        <dbReference type="PROSITE" id="PS01031"/>
    </source>
</evidence>
<dbReference type="EMBL" id="JBDFQZ010000013">
    <property type="protein sequence ID" value="KAK9668578.1"/>
    <property type="molecule type" value="Genomic_DNA"/>
</dbReference>
<reference evidence="9" key="1">
    <citation type="submission" date="2024-03" db="EMBL/GenBank/DDBJ databases">
        <title>WGS assembly of Saponaria officinalis var. Norfolk2.</title>
        <authorList>
            <person name="Jenkins J."/>
            <person name="Shu S."/>
            <person name="Grimwood J."/>
            <person name="Barry K."/>
            <person name="Goodstein D."/>
            <person name="Schmutz J."/>
            <person name="Leebens-Mack J."/>
            <person name="Osbourn A."/>
        </authorList>
    </citation>
    <scope>NUCLEOTIDE SEQUENCE [LARGE SCALE GENOMIC DNA]</scope>
    <source>
        <strain evidence="9">JIC</strain>
    </source>
</reference>
<dbReference type="AlphaFoldDB" id="A0AAW1GUT9"/>
<dbReference type="InterPro" id="IPR008978">
    <property type="entry name" value="HSP20-like_chaperone"/>
</dbReference>
<organism evidence="9 10">
    <name type="scientific">Saponaria officinalis</name>
    <name type="common">Common soapwort</name>
    <name type="synonym">Lychnis saponaria</name>
    <dbReference type="NCBI Taxonomy" id="3572"/>
    <lineage>
        <taxon>Eukaryota</taxon>
        <taxon>Viridiplantae</taxon>
        <taxon>Streptophyta</taxon>
        <taxon>Embryophyta</taxon>
        <taxon>Tracheophyta</taxon>
        <taxon>Spermatophyta</taxon>
        <taxon>Magnoliopsida</taxon>
        <taxon>eudicotyledons</taxon>
        <taxon>Gunneridae</taxon>
        <taxon>Pentapetalae</taxon>
        <taxon>Caryophyllales</taxon>
        <taxon>Caryophyllaceae</taxon>
        <taxon>Caryophylleae</taxon>
        <taxon>Saponaria</taxon>
    </lineage>
</organism>
<evidence type="ECO:0000256" key="6">
    <source>
        <dbReference type="SAM" id="MobiDB-lite"/>
    </source>
</evidence>
<dbReference type="SUPFAM" id="SSF49764">
    <property type="entry name" value="HSP20-like chaperones"/>
    <property type="match status" value="1"/>
</dbReference>
<keyword evidence="3" id="KW-0611">Plant defense</keyword>
<dbReference type="GO" id="GO:0006952">
    <property type="term" value="P:defense response"/>
    <property type="evidence" value="ECO:0007669"/>
    <property type="project" value="UniProtKB-KW"/>
</dbReference>
<protein>
    <recommendedName>
        <fullName evidence="8">SHSP domain-containing protein</fullName>
    </recommendedName>
</protein>
<dbReference type="GO" id="GO:0034605">
    <property type="term" value="P:cellular response to heat"/>
    <property type="evidence" value="ECO:0007669"/>
    <property type="project" value="TreeGrafter"/>
</dbReference>
<dbReference type="PANTHER" id="PTHR43670">
    <property type="entry name" value="HEAT SHOCK PROTEIN 26"/>
    <property type="match status" value="1"/>
</dbReference>
<keyword evidence="7" id="KW-1133">Transmembrane helix</keyword>
<dbReference type="InterPro" id="IPR002068">
    <property type="entry name" value="A-crystallin/Hsp20_dom"/>
</dbReference>
<evidence type="ECO:0000256" key="1">
    <source>
        <dbReference type="ARBA" id="ARBA00004162"/>
    </source>
</evidence>
<feature type="transmembrane region" description="Helical" evidence="7">
    <location>
        <begin position="208"/>
        <end position="226"/>
    </location>
</feature>
<dbReference type="Gene3D" id="2.60.40.790">
    <property type="match status" value="1"/>
</dbReference>
<keyword evidence="2" id="KW-1003">Cell membrane</keyword>
<keyword evidence="7" id="KW-0812">Transmembrane</keyword>
<dbReference type="PANTHER" id="PTHR43670:SF114">
    <property type="entry name" value="OS05G0592000 PROTEIN"/>
    <property type="match status" value="1"/>
</dbReference>
<evidence type="ECO:0000256" key="3">
    <source>
        <dbReference type="ARBA" id="ARBA00022821"/>
    </source>
</evidence>
<comment type="similarity">
    <text evidence="4 5">Belongs to the small heat shock protein (HSP20) family.</text>
</comment>
<evidence type="ECO:0000256" key="2">
    <source>
        <dbReference type="ARBA" id="ARBA00022475"/>
    </source>
</evidence>
<sequence length="243" mass="26151">MAFRSKTSTLTVSPDVVFEPHSELKNEEGTETLVLHIPDFKKDQLRVQVNNLGVLKVSGEKPLGEDGKRKTKFLKETKIPQGCDINDIRAKFTGGKLHVTMPIKAPTVLENQEEQPAATPMTALQSEVTQNPTANASVSDEQKLKASSSGNIKNPTFNASVSDEHKVKASSSGNGTMGTTTSKDESKDNMFGIGDCIARLQVKKKVDVNWGVAVVALVAIGAYVAYRYGSSSSSDTLPSHSED</sequence>
<keyword evidence="10" id="KW-1185">Reference proteome</keyword>
<comment type="caution">
    <text evidence="9">The sequence shown here is derived from an EMBL/GenBank/DDBJ whole genome shotgun (WGS) entry which is preliminary data.</text>
</comment>
<dbReference type="PROSITE" id="PS01031">
    <property type="entry name" value="SHSP"/>
    <property type="match status" value="1"/>
</dbReference>
<proteinExistence type="inferred from homology"/>
<keyword evidence="7" id="KW-0472">Membrane</keyword>
<dbReference type="Proteomes" id="UP001443914">
    <property type="component" value="Unassembled WGS sequence"/>
</dbReference>
<comment type="subcellular location">
    <subcellularLocation>
        <location evidence="1">Cell membrane</location>
        <topology evidence="1">Single-pass membrane protein</topology>
    </subcellularLocation>
</comment>
<evidence type="ECO:0000256" key="7">
    <source>
        <dbReference type="SAM" id="Phobius"/>
    </source>
</evidence>
<feature type="region of interest" description="Disordered" evidence="6">
    <location>
        <begin position="128"/>
        <end position="184"/>
    </location>
</feature>
<evidence type="ECO:0000256" key="5">
    <source>
        <dbReference type="RuleBase" id="RU003616"/>
    </source>
</evidence>